<name>A0A9W6RPD8_9ACTN</name>
<feature type="region of interest" description="Disordered" evidence="1">
    <location>
        <begin position="235"/>
        <end position="332"/>
    </location>
</feature>
<proteinExistence type="predicted"/>
<dbReference type="EMBL" id="BSTJ01000011">
    <property type="protein sequence ID" value="GLY79429.1"/>
    <property type="molecule type" value="Genomic_DNA"/>
</dbReference>
<gene>
    <name evidence="2" type="ORF">Airi01_076960</name>
</gene>
<reference evidence="2" key="1">
    <citation type="submission" date="2023-03" db="EMBL/GenBank/DDBJ databases">
        <title>Actinoallomurus iriomotensis NBRC 103681.</title>
        <authorList>
            <person name="Ichikawa N."/>
            <person name="Sato H."/>
            <person name="Tonouchi N."/>
        </authorList>
    </citation>
    <scope>NUCLEOTIDE SEQUENCE</scope>
    <source>
        <strain evidence="2">NBRC 103681</strain>
    </source>
</reference>
<organism evidence="2 3">
    <name type="scientific">Actinoallomurus iriomotensis</name>
    <dbReference type="NCBI Taxonomy" id="478107"/>
    <lineage>
        <taxon>Bacteria</taxon>
        <taxon>Bacillati</taxon>
        <taxon>Actinomycetota</taxon>
        <taxon>Actinomycetes</taxon>
        <taxon>Streptosporangiales</taxon>
        <taxon>Thermomonosporaceae</taxon>
        <taxon>Actinoallomurus</taxon>
    </lineage>
</organism>
<accession>A0A9W6RPD8</accession>
<feature type="compositionally biased region" description="Basic residues" evidence="1">
    <location>
        <begin position="260"/>
        <end position="272"/>
    </location>
</feature>
<dbReference type="AlphaFoldDB" id="A0A9W6RPD8"/>
<feature type="region of interest" description="Disordered" evidence="1">
    <location>
        <begin position="1"/>
        <end position="41"/>
    </location>
</feature>
<dbReference type="Proteomes" id="UP001165135">
    <property type="component" value="Unassembled WGS sequence"/>
</dbReference>
<evidence type="ECO:0000313" key="2">
    <source>
        <dbReference type="EMBL" id="GLY79429.1"/>
    </source>
</evidence>
<sequence length="332" mass="34136">MVESAPKRPQPEREPGGERAVKKGTHHDAPPPKRTSGEGPDVYLDVPILKVEEIHLDVENLEAHVSLNAAVLDLLHLSVGADVSLGKVDLEITGVDAQALLEVRLDNVADIVDRVLTTVDRNPEILQRIGRGLESVVRDVGAGAGQAVGDLGTGVAGAVEDVGRGAGGAVENVGRGAGGALKDVGRGAGGALEDVGDDVGGALEGVSESVRGEVGGLGRGTGGAVRDVAGGVGETVRSVGETTPPASGRPPPREAEGGRPRWRREARRHPRSGRPAEGPVAGGDEGAETTALQGALRETEESVRELGRALLQAASKRTRAPARPPRRGEERP</sequence>
<feature type="compositionally biased region" description="Basic and acidic residues" evidence="1">
    <location>
        <begin position="297"/>
        <end position="307"/>
    </location>
</feature>
<protein>
    <submittedName>
        <fullName evidence="2">Uncharacterized protein</fullName>
    </submittedName>
</protein>
<evidence type="ECO:0000313" key="3">
    <source>
        <dbReference type="Proteomes" id="UP001165135"/>
    </source>
</evidence>
<comment type="caution">
    <text evidence="2">The sequence shown here is derived from an EMBL/GenBank/DDBJ whole genome shotgun (WGS) entry which is preliminary data.</text>
</comment>
<evidence type="ECO:0000256" key="1">
    <source>
        <dbReference type="SAM" id="MobiDB-lite"/>
    </source>
</evidence>
<feature type="compositionally biased region" description="Basic and acidic residues" evidence="1">
    <location>
        <begin position="1"/>
        <end position="31"/>
    </location>
</feature>